<dbReference type="Proteomes" id="UP000680304">
    <property type="component" value="Unassembled WGS sequence"/>
</dbReference>
<dbReference type="SUPFAM" id="SSF46689">
    <property type="entry name" value="Homeodomain-like"/>
    <property type="match status" value="1"/>
</dbReference>
<name>A0ABQ4N7T0_9BACL</name>
<feature type="domain" description="HTH araC/xylS-type" evidence="5">
    <location>
        <begin position="195"/>
        <end position="286"/>
    </location>
</feature>
<dbReference type="SUPFAM" id="SSF51182">
    <property type="entry name" value="RmlC-like cupins"/>
    <property type="match status" value="1"/>
</dbReference>
<accession>A0ABQ4N7T0</accession>
<reference evidence="6 7" key="1">
    <citation type="submission" date="2021-04" db="EMBL/GenBank/DDBJ databases">
        <title>Draft genome sequence of Paenibacillus cisolokensis, LC2-13A.</title>
        <authorList>
            <person name="Uke A."/>
            <person name="Chhe C."/>
            <person name="Baramee S."/>
            <person name="Kosugi A."/>
        </authorList>
    </citation>
    <scope>NUCLEOTIDE SEQUENCE [LARGE SCALE GENOMIC DNA]</scope>
    <source>
        <strain evidence="6 7">LC2-13A</strain>
    </source>
</reference>
<dbReference type="Pfam" id="PF02311">
    <property type="entry name" value="AraC_binding"/>
    <property type="match status" value="1"/>
</dbReference>
<protein>
    <recommendedName>
        <fullName evidence="5">HTH araC/xylS-type domain-containing protein</fullName>
    </recommendedName>
</protein>
<dbReference type="PROSITE" id="PS01124">
    <property type="entry name" value="HTH_ARAC_FAMILY_2"/>
    <property type="match status" value="1"/>
</dbReference>
<dbReference type="InterPro" id="IPR018060">
    <property type="entry name" value="HTH_AraC"/>
</dbReference>
<keyword evidence="7" id="KW-1185">Reference proteome</keyword>
<dbReference type="InterPro" id="IPR011051">
    <property type="entry name" value="RmlC_Cupin_sf"/>
</dbReference>
<dbReference type="InterPro" id="IPR009057">
    <property type="entry name" value="Homeodomain-like_sf"/>
</dbReference>
<evidence type="ECO:0000259" key="5">
    <source>
        <dbReference type="PROSITE" id="PS01124"/>
    </source>
</evidence>
<evidence type="ECO:0000256" key="3">
    <source>
        <dbReference type="ARBA" id="ARBA00023163"/>
    </source>
</evidence>
<dbReference type="EMBL" id="BOVJ01000076">
    <property type="protein sequence ID" value="GIQ63993.1"/>
    <property type="molecule type" value="Genomic_DNA"/>
</dbReference>
<keyword evidence="3" id="KW-0804">Transcription</keyword>
<sequence>MQERRTGEEETDEADSQKFENYGLFPFSMVYRDTKSPQIELPDHVHDWHELVYVHGGHGTFFIQHTIYDMRAGDLFVLPANTIHRALPDQDRPVTSTALFFGPALLLTAVYDDGYSLSGLLETGVYRFRLDERLQRLYEIELARMAEEDRERRPGYRTAQWLSLHTLLHETNRIVRAAIGEAAGPGANAGPSWLDAVLNGLEGDTEPDMRHTLSSLADLAGVSPAHLSRVFRRKTGMSVTDYLTMRRIVKAKNCCRHRTIKSSGSRSNAASKACPTFTAASRSMSG</sequence>
<dbReference type="InterPro" id="IPR014710">
    <property type="entry name" value="RmlC-like_jellyroll"/>
</dbReference>
<evidence type="ECO:0000313" key="7">
    <source>
        <dbReference type="Proteomes" id="UP000680304"/>
    </source>
</evidence>
<evidence type="ECO:0000256" key="1">
    <source>
        <dbReference type="ARBA" id="ARBA00023015"/>
    </source>
</evidence>
<keyword evidence="1" id="KW-0805">Transcription regulation</keyword>
<comment type="caution">
    <text evidence="6">The sequence shown here is derived from an EMBL/GenBank/DDBJ whole genome shotgun (WGS) entry which is preliminary data.</text>
</comment>
<evidence type="ECO:0000313" key="6">
    <source>
        <dbReference type="EMBL" id="GIQ63993.1"/>
    </source>
</evidence>
<dbReference type="Pfam" id="PF00165">
    <property type="entry name" value="HTH_AraC"/>
    <property type="match status" value="1"/>
</dbReference>
<dbReference type="RefSeq" id="WP_213528940.1">
    <property type="nucleotide sequence ID" value="NZ_BOVJ01000076.1"/>
</dbReference>
<dbReference type="PANTHER" id="PTHR46796">
    <property type="entry name" value="HTH-TYPE TRANSCRIPTIONAL ACTIVATOR RHAS-RELATED"/>
    <property type="match status" value="1"/>
</dbReference>
<evidence type="ECO:0000256" key="4">
    <source>
        <dbReference type="SAM" id="MobiDB-lite"/>
    </source>
</evidence>
<feature type="compositionally biased region" description="Polar residues" evidence="4">
    <location>
        <begin position="261"/>
        <end position="270"/>
    </location>
</feature>
<gene>
    <name evidence="6" type="ORF">PACILC2_25610</name>
</gene>
<organism evidence="6 7">
    <name type="scientific">Paenibacillus cisolokensis</name>
    <dbReference type="NCBI Taxonomy" id="1658519"/>
    <lineage>
        <taxon>Bacteria</taxon>
        <taxon>Bacillati</taxon>
        <taxon>Bacillota</taxon>
        <taxon>Bacilli</taxon>
        <taxon>Bacillales</taxon>
        <taxon>Paenibacillaceae</taxon>
        <taxon>Paenibacillus</taxon>
    </lineage>
</organism>
<dbReference type="InterPro" id="IPR003313">
    <property type="entry name" value="AraC-bd"/>
</dbReference>
<evidence type="ECO:0000256" key="2">
    <source>
        <dbReference type="ARBA" id="ARBA00023125"/>
    </source>
</evidence>
<dbReference type="InterPro" id="IPR050204">
    <property type="entry name" value="AraC_XylS_family_regulators"/>
</dbReference>
<feature type="region of interest" description="Disordered" evidence="4">
    <location>
        <begin position="261"/>
        <end position="286"/>
    </location>
</feature>
<dbReference type="Gene3D" id="1.10.10.60">
    <property type="entry name" value="Homeodomain-like"/>
    <property type="match status" value="1"/>
</dbReference>
<dbReference type="Gene3D" id="2.60.120.10">
    <property type="entry name" value="Jelly Rolls"/>
    <property type="match status" value="1"/>
</dbReference>
<keyword evidence="2" id="KW-0238">DNA-binding</keyword>
<proteinExistence type="predicted"/>